<reference evidence="1" key="2">
    <citation type="submission" date="2015-06" db="UniProtKB">
        <authorList>
            <consortium name="EnsemblMetazoa"/>
        </authorList>
    </citation>
    <scope>IDENTIFICATION</scope>
</reference>
<name>T1GB66_MEGSC</name>
<organism evidence="1 2">
    <name type="scientific">Megaselia scalaris</name>
    <name type="common">Humpbacked fly</name>
    <name type="synonym">Phora scalaris</name>
    <dbReference type="NCBI Taxonomy" id="36166"/>
    <lineage>
        <taxon>Eukaryota</taxon>
        <taxon>Metazoa</taxon>
        <taxon>Ecdysozoa</taxon>
        <taxon>Arthropoda</taxon>
        <taxon>Hexapoda</taxon>
        <taxon>Insecta</taxon>
        <taxon>Pterygota</taxon>
        <taxon>Neoptera</taxon>
        <taxon>Endopterygota</taxon>
        <taxon>Diptera</taxon>
        <taxon>Brachycera</taxon>
        <taxon>Muscomorpha</taxon>
        <taxon>Platypezoidea</taxon>
        <taxon>Phoridae</taxon>
        <taxon>Megaseliini</taxon>
        <taxon>Megaselia</taxon>
    </lineage>
</organism>
<reference evidence="2" key="1">
    <citation type="submission" date="2013-02" db="EMBL/GenBank/DDBJ databases">
        <authorList>
            <person name="Hughes D."/>
        </authorList>
    </citation>
    <scope>NUCLEOTIDE SEQUENCE</scope>
    <source>
        <strain>Durham</strain>
        <strain evidence="2">NC isolate 2 -- Noor lab</strain>
    </source>
</reference>
<sequence>MGCTCAEDGRKCLSTNPNGYRKKGRPQTRWSDIISHDDRAIGVPIWRTSAKSMIKRNLNEGSSSQKIYVELAEEVVRKFSATPGKREFEYGRKEC</sequence>
<proteinExistence type="predicted"/>
<dbReference type="EnsemblMetazoa" id="MESCA000488-RA">
    <property type="protein sequence ID" value="MESCA000488-PA"/>
    <property type="gene ID" value="MESCA000488"/>
</dbReference>
<dbReference type="AlphaFoldDB" id="T1GB66"/>
<accession>T1GB66</accession>
<evidence type="ECO:0000313" key="2">
    <source>
        <dbReference type="Proteomes" id="UP000015102"/>
    </source>
</evidence>
<protein>
    <submittedName>
        <fullName evidence="1">Uncharacterized protein</fullName>
    </submittedName>
</protein>
<dbReference type="EMBL" id="CAQQ02104042">
    <property type="status" value="NOT_ANNOTATED_CDS"/>
    <property type="molecule type" value="Genomic_DNA"/>
</dbReference>
<dbReference type="Proteomes" id="UP000015102">
    <property type="component" value="Unassembled WGS sequence"/>
</dbReference>
<evidence type="ECO:0000313" key="1">
    <source>
        <dbReference type="EnsemblMetazoa" id="MESCA000488-PA"/>
    </source>
</evidence>
<keyword evidence="2" id="KW-1185">Reference proteome</keyword>
<dbReference type="HOGENOM" id="CLU_2375157_0_0_1"/>